<dbReference type="EMBL" id="FNGP01000005">
    <property type="protein sequence ID" value="SDL70534.1"/>
    <property type="molecule type" value="Genomic_DNA"/>
</dbReference>
<dbReference type="Pfam" id="PF21805">
    <property type="entry name" value="Imm5_like"/>
    <property type="match status" value="1"/>
</dbReference>
<organism evidence="3 4">
    <name type="scientific">Tessaracoccus oleiagri</name>
    <dbReference type="NCBI Taxonomy" id="686624"/>
    <lineage>
        <taxon>Bacteria</taxon>
        <taxon>Bacillati</taxon>
        <taxon>Actinomycetota</taxon>
        <taxon>Actinomycetes</taxon>
        <taxon>Propionibacteriales</taxon>
        <taxon>Propionibacteriaceae</taxon>
        <taxon>Tessaracoccus</taxon>
    </lineage>
</organism>
<evidence type="ECO:0000313" key="3">
    <source>
        <dbReference type="EMBL" id="SDL70534.1"/>
    </source>
</evidence>
<dbReference type="Gene3D" id="3.20.170.40">
    <property type="entry name" value="Rifampin ADP-ribosyltransferase domain"/>
    <property type="match status" value="1"/>
</dbReference>
<dbReference type="Proteomes" id="UP000199475">
    <property type="component" value="Unassembled WGS sequence"/>
</dbReference>
<dbReference type="AlphaFoldDB" id="A0A1G9M8S8"/>
<dbReference type="RefSeq" id="WP_245701696.1">
    <property type="nucleotide sequence ID" value="NZ_FNGP01000005.1"/>
</dbReference>
<evidence type="ECO:0000259" key="2">
    <source>
        <dbReference type="Pfam" id="PF21805"/>
    </source>
</evidence>
<name>A0A1G9M8S8_9ACTN</name>
<dbReference type="InterPro" id="IPR021975">
    <property type="entry name" value="Rifampin_Arr"/>
</dbReference>
<reference evidence="3 4" key="1">
    <citation type="submission" date="2016-10" db="EMBL/GenBank/DDBJ databases">
        <authorList>
            <person name="de Groot N.N."/>
        </authorList>
    </citation>
    <scope>NUCLEOTIDE SEQUENCE [LARGE SCALE GENOMIC DNA]</scope>
    <source>
        <strain evidence="3 4">CGMCC 1.9159</strain>
    </source>
</reference>
<dbReference type="InterPro" id="IPR048667">
    <property type="entry name" value="Imm5-like"/>
</dbReference>
<evidence type="ECO:0000313" key="4">
    <source>
        <dbReference type="Proteomes" id="UP000199475"/>
    </source>
</evidence>
<dbReference type="Pfam" id="PF12120">
    <property type="entry name" value="Arr-ms"/>
    <property type="match status" value="1"/>
</dbReference>
<proteinExistence type="predicted"/>
<keyword evidence="3" id="KW-0808">Transferase</keyword>
<dbReference type="NCBIfam" id="NF033144">
    <property type="entry name" value="rifampin_ARR"/>
    <property type="match status" value="1"/>
</dbReference>
<feature type="domain" description="Rifampin ADP-ribosyltransferase" evidence="1">
    <location>
        <begin position="186"/>
        <end position="283"/>
    </location>
</feature>
<gene>
    <name evidence="3" type="ORF">SAMN04488242_2472</name>
</gene>
<accession>A0A1G9M8S8</accession>
<dbReference type="InterPro" id="IPR038611">
    <property type="entry name" value="Arr_sf"/>
</dbReference>
<protein>
    <submittedName>
        <fullName evidence="3">Rifampin ADP-ribosylating transferase</fullName>
    </submittedName>
</protein>
<sequence length="312" mass="33416">MDFELTIDELRAVTAYATACAEPTMTIVEETLSHDQRPAEALAAARAFTEGAARSNRLRDAAAAAHSAGREAPTEAAASAATAAGDAAASAFLHPLAQASQVRHILGSAVHAARAAEAWRGEDPVVAEYMLDAAARRMTATVRLVLDRYPRVPPATDRIGVLMHRLDGLIRDPRPTPQPADDPGPFFHGTKADLRPGDLLTPGWDTNYGSGKRSNHIYLTASQFGAPLAAALAQGDGRPRVYRVEPLGPIYDDPNVTDKKFPGNPTRSYRTREPLRVVGEVTGFALPDPAMIEQIRRNAAELKALGIEAMDD</sequence>
<feature type="domain" description="Imm-5-like" evidence="2">
    <location>
        <begin position="11"/>
        <end position="122"/>
    </location>
</feature>
<evidence type="ECO:0000259" key="1">
    <source>
        <dbReference type="Pfam" id="PF12120"/>
    </source>
</evidence>
<dbReference type="GO" id="GO:0016740">
    <property type="term" value="F:transferase activity"/>
    <property type="evidence" value="ECO:0007669"/>
    <property type="project" value="UniProtKB-KW"/>
</dbReference>
<dbReference type="STRING" id="686624.SAMN04488242_2472"/>
<keyword evidence="4" id="KW-1185">Reference proteome</keyword>